<dbReference type="OrthoDB" id="5971988at2759"/>
<reference evidence="11" key="1">
    <citation type="submission" date="2021-03" db="EMBL/GenBank/DDBJ databases">
        <authorList>
            <person name="Bekaert M."/>
        </authorList>
    </citation>
    <scope>NUCLEOTIDE SEQUENCE</scope>
</reference>
<evidence type="ECO:0000256" key="4">
    <source>
        <dbReference type="ARBA" id="ARBA00023034"/>
    </source>
</evidence>
<dbReference type="GO" id="GO:0005769">
    <property type="term" value="C:early endosome"/>
    <property type="evidence" value="ECO:0007669"/>
    <property type="project" value="TreeGrafter"/>
</dbReference>
<dbReference type="Pfam" id="PF00169">
    <property type="entry name" value="PH"/>
    <property type="match status" value="1"/>
</dbReference>
<protein>
    <submittedName>
        <fullName evidence="11">Pleckstrin homology domain-containing family A member 3,Pleckstrin homology domain-containing family A member 8</fullName>
    </submittedName>
</protein>
<dbReference type="PANTHER" id="PTHR22902">
    <property type="entry name" value="SESQUIPEDALIAN"/>
    <property type="match status" value="1"/>
</dbReference>
<evidence type="ECO:0000259" key="9">
    <source>
        <dbReference type="PROSITE" id="PS50003"/>
    </source>
</evidence>
<evidence type="ECO:0000313" key="11">
    <source>
        <dbReference type="EMBL" id="CAG2242892.1"/>
    </source>
</evidence>
<dbReference type="GO" id="GO:0007032">
    <property type="term" value="P:endosome organization"/>
    <property type="evidence" value="ECO:0007669"/>
    <property type="project" value="TreeGrafter"/>
</dbReference>
<evidence type="ECO:0000313" key="12">
    <source>
        <dbReference type="Proteomes" id="UP000683360"/>
    </source>
</evidence>
<evidence type="ECO:0000256" key="1">
    <source>
        <dbReference type="ARBA" id="ARBA00004170"/>
    </source>
</evidence>
<dbReference type="InterPro" id="IPR000504">
    <property type="entry name" value="RRM_dom"/>
</dbReference>
<keyword evidence="4" id="KW-0333">Golgi apparatus</keyword>
<evidence type="ECO:0000259" key="10">
    <source>
        <dbReference type="PROSITE" id="PS50102"/>
    </source>
</evidence>
<keyword evidence="3" id="KW-0597">Phosphoprotein</keyword>
<feature type="region of interest" description="Disordered" evidence="8">
    <location>
        <begin position="561"/>
        <end position="609"/>
    </location>
</feature>
<dbReference type="PROSITE" id="PS50102">
    <property type="entry name" value="RRM"/>
    <property type="match status" value="1"/>
</dbReference>
<keyword evidence="6" id="KW-0694">RNA-binding</keyword>
<dbReference type="GO" id="GO:0005829">
    <property type="term" value="C:cytosol"/>
    <property type="evidence" value="ECO:0007669"/>
    <property type="project" value="GOC"/>
</dbReference>
<name>A0A8S3U8L5_MYTED</name>
<evidence type="ECO:0000256" key="6">
    <source>
        <dbReference type="PROSITE-ProRule" id="PRU00176"/>
    </source>
</evidence>
<feature type="region of interest" description="Disordered" evidence="8">
    <location>
        <begin position="623"/>
        <end position="680"/>
    </location>
</feature>
<feature type="domain" description="PH" evidence="9">
    <location>
        <begin position="355"/>
        <end position="450"/>
    </location>
</feature>
<organism evidence="11 12">
    <name type="scientific">Mytilus edulis</name>
    <name type="common">Blue mussel</name>
    <dbReference type="NCBI Taxonomy" id="6550"/>
    <lineage>
        <taxon>Eukaryota</taxon>
        <taxon>Metazoa</taxon>
        <taxon>Spiralia</taxon>
        <taxon>Lophotrochozoa</taxon>
        <taxon>Mollusca</taxon>
        <taxon>Bivalvia</taxon>
        <taxon>Autobranchia</taxon>
        <taxon>Pteriomorphia</taxon>
        <taxon>Mytilida</taxon>
        <taxon>Mytiloidea</taxon>
        <taxon>Mytilidae</taxon>
        <taxon>Mytilinae</taxon>
        <taxon>Mytilus</taxon>
    </lineage>
</organism>
<dbReference type="CDD" id="cd01247">
    <property type="entry name" value="PH_FAPP1_FAPP2"/>
    <property type="match status" value="1"/>
</dbReference>
<comment type="subcellular location">
    <subcellularLocation>
        <location evidence="2">Golgi apparatus</location>
        <location evidence="2">trans-Golgi network membrane</location>
    </subcellularLocation>
    <subcellularLocation>
        <location evidence="1">Membrane</location>
        <topology evidence="1">Peripheral membrane protein</topology>
    </subcellularLocation>
</comment>
<keyword evidence="5" id="KW-0472">Membrane</keyword>
<dbReference type="GO" id="GO:0055037">
    <property type="term" value="C:recycling endosome"/>
    <property type="evidence" value="ECO:0007669"/>
    <property type="project" value="TreeGrafter"/>
</dbReference>
<gene>
    <name evidence="11" type="ORF">MEDL_55061</name>
</gene>
<dbReference type="InterPro" id="IPR011993">
    <property type="entry name" value="PH-like_dom_sf"/>
</dbReference>
<accession>A0A8S3U8L5</accession>
<dbReference type="GO" id="GO:0016020">
    <property type="term" value="C:membrane"/>
    <property type="evidence" value="ECO:0007669"/>
    <property type="project" value="UniProtKB-SubCell"/>
</dbReference>
<comment type="caution">
    <text evidence="11">The sequence shown here is derived from an EMBL/GenBank/DDBJ whole genome shotgun (WGS) entry which is preliminary data.</text>
</comment>
<dbReference type="PROSITE" id="PS50003">
    <property type="entry name" value="PH_DOMAIN"/>
    <property type="match status" value="1"/>
</dbReference>
<feature type="compositionally biased region" description="Low complexity" evidence="8">
    <location>
        <begin position="623"/>
        <end position="639"/>
    </location>
</feature>
<feature type="domain" description="RRM" evidence="10">
    <location>
        <begin position="135"/>
        <end position="223"/>
    </location>
</feature>
<dbReference type="FunFam" id="2.30.29.30:FF:000085">
    <property type="entry name" value="Pleckstrin homology domain-containing family A member 8"/>
    <property type="match status" value="1"/>
</dbReference>
<proteinExistence type="predicted"/>
<evidence type="ECO:0000256" key="3">
    <source>
        <dbReference type="ARBA" id="ARBA00022553"/>
    </source>
</evidence>
<keyword evidence="7" id="KW-0175">Coiled coil</keyword>
<dbReference type="GO" id="GO:0003723">
    <property type="term" value="F:RNA binding"/>
    <property type="evidence" value="ECO:0007669"/>
    <property type="project" value="UniProtKB-UniRule"/>
</dbReference>
<dbReference type="Gene3D" id="2.30.29.30">
    <property type="entry name" value="Pleckstrin-homology domain (PH domain)/Phosphotyrosine-binding domain (PTB)"/>
    <property type="match status" value="1"/>
</dbReference>
<feature type="coiled-coil region" evidence="7">
    <location>
        <begin position="39"/>
        <end position="73"/>
    </location>
</feature>
<feature type="compositionally biased region" description="Low complexity" evidence="8">
    <location>
        <begin position="664"/>
        <end position="677"/>
    </location>
</feature>
<dbReference type="GO" id="GO:0042147">
    <property type="term" value="P:retrograde transport, endosome to Golgi"/>
    <property type="evidence" value="ECO:0007669"/>
    <property type="project" value="TreeGrafter"/>
</dbReference>
<evidence type="ECO:0000256" key="7">
    <source>
        <dbReference type="SAM" id="Coils"/>
    </source>
</evidence>
<evidence type="ECO:0000256" key="8">
    <source>
        <dbReference type="SAM" id="MobiDB-lite"/>
    </source>
</evidence>
<dbReference type="EMBL" id="CAJPWZ010002687">
    <property type="protein sequence ID" value="CAG2242892.1"/>
    <property type="molecule type" value="Genomic_DNA"/>
</dbReference>
<evidence type="ECO:0000256" key="5">
    <source>
        <dbReference type="ARBA" id="ARBA00023136"/>
    </source>
</evidence>
<feature type="compositionally biased region" description="Polar residues" evidence="8">
    <location>
        <begin position="598"/>
        <end position="609"/>
    </location>
</feature>
<dbReference type="SMART" id="SM00233">
    <property type="entry name" value="PH"/>
    <property type="match status" value="1"/>
</dbReference>
<dbReference type="AlphaFoldDB" id="A0A8S3U8L5"/>
<dbReference type="InterPro" id="IPR001849">
    <property type="entry name" value="PH_domain"/>
</dbReference>
<keyword evidence="12" id="KW-1185">Reference proteome</keyword>
<dbReference type="GO" id="GO:0001881">
    <property type="term" value="P:receptor recycling"/>
    <property type="evidence" value="ECO:0007669"/>
    <property type="project" value="TreeGrafter"/>
</dbReference>
<dbReference type="PANTHER" id="PTHR22902:SF27">
    <property type="entry name" value="PLECKSTRIN HOMOLOGY DOMAIN-CONTAINING FAMILY A MEMBER 3"/>
    <property type="match status" value="1"/>
</dbReference>
<sequence length="700" mass="79585">MSEYKALDTKTISILNSVLAVVADLQTKCGKLEREVSRISQFEGKLDAMITRIEHVEQKCEIVLNRNKMIEEKGEQMSTVVHKIIDRCKENMSKISLLEEAKDNKENTFDIKCVNDRLSNMESDVEELQWRSMTNNIIISGLKHEPNGDTENIVRDFIRKKLGIVENMNFVSVHRFGKQRQYIMIKFVSLKDKQLVMRNCHKLKGTNISVRAQFPVKIEKKRKSLYPVLKQAKKDRKKAVLIRDKLFIEGELYKTNDDRVSKYMDRKEIPNRNSQIFEADELSDKCPLINSTRPSDFNSWNRPIPNLREMLKRNRINSDEPDTTVIGNPCHIRQNADVTVGKTDKEDPYNNAQHPSTMEGVLLKWTNYFSGWQPRWFVLSNDILSYYKSQEEMVNGCKGSIRMATCDIRVHQTDHCRLDLIIPGEQHFYVRAATSQERQQWLVALGSAKASQKNARKPDETVVNRGDVSPDILRTKKSELRLYCDLLMQQVHSVKSTIQEKQDIQKLEEASSLLGPTCDTFIQTLEECMALAKAGVGMESGILNSPIHSAKSLPTLPLHIPKKKIKPGLHRTVSHDSSSPRGRAGSDSPATKDHNSSKQRTTSESSLTNHSIAEIDISGVQSNSNNVSLNSSHNNSVSVDQKEHSPQQDIIPETSIDPLKQDTNLNNLESMSSSSVNSEEDFKDAIDAKIPTFFSTMDTR</sequence>
<dbReference type="Proteomes" id="UP000683360">
    <property type="component" value="Unassembled WGS sequence"/>
</dbReference>
<dbReference type="GO" id="GO:0005802">
    <property type="term" value="C:trans-Golgi network"/>
    <property type="evidence" value="ECO:0007669"/>
    <property type="project" value="TreeGrafter"/>
</dbReference>
<evidence type="ECO:0000256" key="2">
    <source>
        <dbReference type="ARBA" id="ARBA00004198"/>
    </source>
</evidence>
<dbReference type="InterPro" id="IPR045188">
    <property type="entry name" value="Boi1/Boi2-like"/>
</dbReference>
<dbReference type="SUPFAM" id="SSF50729">
    <property type="entry name" value="PH domain-like"/>
    <property type="match status" value="1"/>
</dbReference>